<dbReference type="OrthoDB" id="2231977at2"/>
<dbReference type="RefSeq" id="WP_121819997.1">
    <property type="nucleotide sequence ID" value="NZ_QLQD01000023.1"/>
</dbReference>
<keyword evidence="1" id="KW-0489">Methyltransferase</keyword>
<dbReference type="Proteomes" id="UP000269148">
    <property type="component" value="Unassembled WGS sequence"/>
</dbReference>
<evidence type="ECO:0000313" key="2">
    <source>
        <dbReference type="Proteomes" id="UP000269148"/>
    </source>
</evidence>
<reference evidence="1 2" key="1">
    <citation type="submission" date="2018-06" db="EMBL/GenBank/DDBJ databases">
        <title>Mutators as drivers of adaptation in pathogenic bacteria and a risk factor for host jumps and vaccine escape.</title>
        <authorList>
            <person name="Barnes A.C."/>
            <person name="Silayeva O."/>
        </authorList>
    </citation>
    <scope>NUCLEOTIDE SEQUENCE [LARGE SCALE GENOMIC DNA]</scope>
    <source>
        <strain evidence="1 2">QMA0445</strain>
    </source>
</reference>
<protein>
    <submittedName>
        <fullName evidence="1">Thiopurine S-methyltransferase</fullName>
    </submittedName>
</protein>
<dbReference type="AlphaFoldDB" id="A0A3L8GPC5"/>
<organism evidence="1 2">
    <name type="scientific">Streptococcus iniae</name>
    <name type="common">Streptococcus shiloi</name>
    <dbReference type="NCBI Taxonomy" id="1346"/>
    <lineage>
        <taxon>Bacteria</taxon>
        <taxon>Bacillati</taxon>
        <taxon>Bacillota</taxon>
        <taxon>Bacilli</taxon>
        <taxon>Lactobacillales</taxon>
        <taxon>Streptococcaceae</taxon>
        <taxon>Streptococcus</taxon>
    </lineage>
</organism>
<dbReference type="EMBL" id="QLQD01000023">
    <property type="protein sequence ID" value="RLU58483.1"/>
    <property type="molecule type" value="Genomic_DNA"/>
</dbReference>
<sequence>MGLFNRQDGAVIRGGMAQQRQAPKPVQEIEMVLEYFDNSQETISLTYNLEELQHQVSTSFGTGSSMNFTSAIPPFSINPRWVKKITYKAKGGDSM</sequence>
<evidence type="ECO:0000313" key="1">
    <source>
        <dbReference type="EMBL" id="RLU58483.1"/>
    </source>
</evidence>
<gene>
    <name evidence="1" type="ORF">DIY07_02010</name>
</gene>
<proteinExistence type="predicted"/>
<accession>A0A3L8GPC5</accession>
<keyword evidence="1" id="KW-0808">Transferase</keyword>
<dbReference type="GO" id="GO:0008168">
    <property type="term" value="F:methyltransferase activity"/>
    <property type="evidence" value="ECO:0007669"/>
    <property type="project" value="UniProtKB-KW"/>
</dbReference>
<name>A0A3L8GPC5_STRIN</name>
<dbReference type="GO" id="GO:0032259">
    <property type="term" value="P:methylation"/>
    <property type="evidence" value="ECO:0007669"/>
    <property type="project" value="UniProtKB-KW"/>
</dbReference>
<comment type="caution">
    <text evidence="1">The sequence shown here is derived from an EMBL/GenBank/DDBJ whole genome shotgun (WGS) entry which is preliminary data.</text>
</comment>